<reference evidence="2" key="1">
    <citation type="journal article" date="2016" name="Nat. Genet.">
        <title>A high-quality carrot genome assembly provides new insights into carotenoid accumulation and asterid genome evolution.</title>
        <authorList>
            <person name="Iorizzo M."/>
            <person name="Ellison S."/>
            <person name="Senalik D."/>
            <person name="Zeng P."/>
            <person name="Satapoomin P."/>
            <person name="Huang J."/>
            <person name="Bowman M."/>
            <person name="Iovene M."/>
            <person name="Sanseverino W."/>
            <person name="Cavagnaro P."/>
            <person name="Yildiz M."/>
            <person name="Macko-Podgorni A."/>
            <person name="Moranska E."/>
            <person name="Grzebelus E."/>
            <person name="Grzebelus D."/>
            <person name="Ashrafi H."/>
            <person name="Zheng Z."/>
            <person name="Cheng S."/>
            <person name="Spooner D."/>
            <person name="Van Deynze A."/>
            <person name="Simon P."/>
        </authorList>
    </citation>
    <scope>NUCLEOTIDE SEQUENCE</scope>
    <source>
        <tissue evidence="2">Leaf</tissue>
    </source>
</reference>
<keyword evidence="3" id="KW-1185">Reference proteome</keyword>
<evidence type="ECO:0000313" key="3">
    <source>
        <dbReference type="Proteomes" id="UP000077755"/>
    </source>
</evidence>
<reference evidence="2" key="2">
    <citation type="submission" date="2022-03" db="EMBL/GenBank/DDBJ databases">
        <title>Draft title - Genomic analysis of global carrot germplasm unveils the trajectory of domestication and the origin of high carotenoid orange carrot.</title>
        <authorList>
            <person name="Iorizzo M."/>
            <person name="Ellison S."/>
            <person name="Senalik D."/>
            <person name="Macko-Podgorni A."/>
            <person name="Grzebelus D."/>
            <person name="Bostan H."/>
            <person name="Rolling W."/>
            <person name="Curaba J."/>
            <person name="Simon P."/>
        </authorList>
    </citation>
    <scope>NUCLEOTIDE SEQUENCE</scope>
    <source>
        <tissue evidence="2">Leaf</tissue>
    </source>
</reference>
<dbReference type="EMBL" id="CP093345">
    <property type="protein sequence ID" value="WOG94847.1"/>
    <property type="molecule type" value="Genomic_DNA"/>
</dbReference>
<protein>
    <submittedName>
        <fullName evidence="2">Uncharacterized protein</fullName>
    </submittedName>
</protein>
<feature type="region of interest" description="Disordered" evidence="1">
    <location>
        <begin position="1"/>
        <end position="42"/>
    </location>
</feature>
<organism evidence="2 3">
    <name type="scientific">Daucus carota subsp. sativus</name>
    <name type="common">Carrot</name>
    <dbReference type="NCBI Taxonomy" id="79200"/>
    <lineage>
        <taxon>Eukaryota</taxon>
        <taxon>Viridiplantae</taxon>
        <taxon>Streptophyta</taxon>
        <taxon>Embryophyta</taxon>
        <taxon>Tracheophyta</taxon>
        <taxon>Spermatophyta</taxon>
        <taxon>Magnoliopsida</taxon>
        <taxon>eudicotyledons</taxon>
        <taxon>Gunneridae</taxon>
        <taxon>Pentapetalae</taxon>
        <taxon>asterids</taxon>
        <taxon>campanulids</taxon>
        <taxon>Apiales</taxon>
        <taxon>Apiaceae</taxon>
        <taxon>Apioideae</taxon>
        <taxon>Scandiceae</taxon>
        <taxon>Daucinae</taxon>
        <taxon>Daucus</taxon>
        <taxon>Daucus sect. Daucus</taxon>
    </lineage>
</organism>
<feature type="compositionally biased region" description="Polar residues" evidence="1">
    <location>
        <begin position="1"/>
        <end position="17"/>
    </location>
</feature>
<accession>A0AAF1AVP4</accession>
<evidence type="ECO:0000256" key="1">
    <source>
        <dbReference type="SAM" id="MobiDB-lite"/>
    </source>
</evidence>
<proteinExistence type="predicted"/>
<evidence type="ECO:0000313" key="2">
    <source>
        <dbReference type="EMBL" id="WOG94847.1"/>
    </source>
</evidence>
<dbReference type="Proteomes" id="UP000077755">
    <property type="component" value="Chromosome 3"/>
</dbReference>
<name>A0AAF1AVP4_DAUCS</name>
<sequence>MVHTKFSSVSRSPSECASASKGKSRMSPKEVAMKKSKLKGKGKKTNFTIQDNVIAPPKGIQYVIPVKEHETAKLNTNNKYEQISDLLETLSVKQFDDFRASWKN</sequence>
<dbReference type="AlphaFoldDB" id="A0AAF1AVP4"/>
<gene>
    <name evidence="2" type="ORF">DCAR_0314144</name>
</gene>